<evidence type="ECO:0000256" key="12">
    <source>
        <dbReference type="SAM" id="SignalP"/>
    </source>
</evidence>
<evidence type="ECO:0000256" key="2">
    <source>
        <dbReference type="ARBA" id="ARBA00022448"/>
    </source>
</evidence>
<dbReference type="InterPro" id="IPR039426">
    <property type="entry name" value="TonB-dep_rcpt-like"/>
</dbReference>
<feature type="signal peptide" evidence="12">
    <location>
        <begin position="1"/>
        <end position="32"/>
    </location>
</feature>
<dbReference type="PROSITE" id="PS52016">
    <property type="entry name" value="TONB_DEPENDENT_REC_3"/>
    <property type="match status" value="1"/>
</dbReference>
<dbReference type="Proteomes" id="UP001324185">
    <property type="component" value="Chromosome"/>
</dbReference>
<evidence type="ECO:0000256" key="4">
    <source>
        <dbReference type="ARBA" id="ARBA00022692"/>
    </source>
</evidence>
<keyword evidence="16" id="KW-1185">Reference proteome</keyword>
<accession>A0ABZ0X5X1</accession>
<dbReference type="RefSeq" id="WP_018623983.1">
    <property type="nucleotide sequence ID" value="NZ_CP140158.1"/>
</dbReference>
<organism evidence="15 16">
    <name type="scientific">Kangiella aquimarina</name>
    <dbReference type="NCBI Taxonomy" id="261965"/>
    <lineage>
        <taxon>Bacteria</taxon>
        <taxon>Pseudomonadati</taxon>
        <taxon>Pseudomonadota</taxon>
        <taxon>Gammaproteobacteria</taxon>
        <taxon>Kangiellales</taxon>
        <taxon>Kangiellaceae</taxon>
        <taxon>Kangiella</taxon>
    </lineage>
</organism>
<protein>
    <submittedName>
        <fullName evidence="15">TonB-dependent receptor</fullName>
    </submittedName>
</protein>
<dbReference type="Pfam" id="PF07715">
    <property type="entry name" value="Plug"/>
    <property type="match status" value="1"/>
</dbReference>
<evidence type="ECO:0000256" key="9">
    <source>
        <dbReference type="PROSITE-ProRule" id="PRU01360"/>
    </source>
</evidence>
<keyword evidence="3 9" id="KW-1134">Transmembrane beta strand</keyword>
<dbReference type="InterPro" id="IPR037066">
    <property type="entry name" value="Plug_dom_sf"/>
</dbReference>
<dbReference type="SUPFAM" id="SSF56935">
    <property type="entry name" value="Porins"/>
    <property type="match status" value="1"/>
</dbReference>
<dbReference type="InterPro" id="IPR036942">
    <property type="entry name" value="Beta-barrel_TonB_sf"/>
</dbReference>
<evidence type="ECO:0000259" key="14">
    <source>
        <dbReference type="Pfam" id="PF07715"/>
    </source>
</evidence>
<sequence length="893" mass="96325">MTNKTMIAKAVKYALYSGFAASMAVAAPASFAAEEEAEEAETVVVTGSRLKRTDVEGALPVTVISREDLDMSGDVSVADFLRNTTFNSFGSFRPQSGSSAQSFAELSLRGLGGGRSLILIDGRRGPVAPQVGSAQDLNSIPLAAVERIEILSDGASAIYGTDAIGGVVNIITRKDFDGVEFRIGASEPSREGGSTDEGSIIFGASGDRGSAYLGASWNSREIVFQRDREWSSGGISSYGNNYQSLATTTAFTGLSGVQNWTPNGEGCDSVGMFTIPGQNLCFYDFTALAADEAELENHSIFGRAQYQINDDWSTFFNATNSRVKSFGRYAPTPLIVFVPASSPNNYVGEDVLLRHRSLGTGTRDTNTDQNMYAVEWGFEGFVTDAVEMEFGIRRNDYKYDEFGRNYVVTPLMNQAIADGSYDILDPAGNPDSVLNGLKATINRESSSIIDEVYVNSQFDLFDMDGGAARMLVGGEYRKEKYEDQYDSLSEGGVIGGSAGNSAGGGRDVTAVYFETLLPVLDNLEVNVAGRYDDYSDFGDNFAPKVSVRFQPTDDVTMRASWGEGFRAPSLDILTAQPAFSADGTTDPETCLFLSGSISCQTQTDAYVLANPNLGAENSDQFGFGVVWQATDDLSMSVDYYNIQLEDQISAIGTGEIVACLRGLAPCPNGVSELPATATPGDASLGLGAAFQTVPYDVDGNGTIEPGEEINPILFVQRGFINRGEIETSGLDFNVKHRYDMGGAGVLSTNLQVGYVEKYELNGEDFVGLPGVPDMRANLSNVWSIGDFGVVWNINHIAETKSTNGTFCEDFSDPSCIPDVSYDTTVRLQNPSWTTHDLQVNYNTPWDGMISLGANNITDEDPVLDPYEGGGRGYDFGLYDGYGRIVYLRYTQRF</sequence>
<proteinExistence type="inferred from homology"/>
<dbReference type="InterPro" id="IPR000531">
    <property type="entry name" value="Beta-barrel_TonB"/>
</dbReference>
<reference evidence="15 16" key="1">
    <citation type="submission" date="2023-11" db="EMBL/GenBank/DDBJ databases">
        <title>MicrobeMod: A computational toolkit for identifying prokaryotic methylation and restriction-modification with nanopore sequencing.</title>
        <authorList>
            <person name="Crits-Christoph A."/>
            <person name="Kang S.C."/>
            <person name="Lee H."/>
            <person name="Ostrov N."/>
        </authorList>
    </citation>
    <scope>NUCLEOTIDE SEQUENCE [LARGE SCALE GENOMIC DNA]</scope>
    <source>
        <strain evidence="15 16">DSMZ 16071</strain>
    </source>
</reference>
<evidence type="ECO:0000313" key="15">
    <source>
        <dbReference type="EMBL" id="WQG85963.1"/>
    </source>
</evidence>
<dbReference type="EMBL" id="CP140158">
    <property type="protein sequence ID" value="WQG85963.1"/>
    <property type="molecule type" value="Genomic_DNA"/>
</dbReference>
<evidence type="ECO:0000256" key="7">
    <source>
        <dbReference type="ARBA" id="ARBA00023136"/>
    </source>
</evidence>
<dbReference type="PANTHER" id="PTHR47234">
    <property type="match status" value="1"/>
</dbReference>
<comment type="similarity">
    <text evidence="9 11">Belongs to the TonB-dependent receptor family.</text>
</comment>
<evidence type="ECO:0000256" key="11">
    <source>
        <dbReference type="RuleBase" id="RU003357"/>
    </source>
</evidence>
<keyword evidence="5 12" id="KW-0732">Signal</keyword>
<keyword evidence="15" id="KW-0675">Receptor</keyword>
<feature type="short sequence motif" description="TonB box" evidence="10">
    <location>
        <begin position="42"/>
        <end position="48"/>
    </location>
</feature>
<name>A0ABZ0X5X1_9GAMM</name>
<evidence type="ECO:0000256" key="6">
    <source>
        <dbReference type="ARBA" id="ARBA00023077"/>
    </source>
</evidence>
<keyword evidence="4 9" id="KW-0812">Transmembrane</keyword>
<comment type="subcellular location">
    <subcellularLocation>
        <location evidence="1 9">Cell outer membrane</location>
        <topology evidence="1 9">Multi-pass membrane protein</topology>
    </subcellularLocation>
</comment>
<keyword evidence="2 9" id="KW-0813">Transport</keyword>
<feature type="domain" description="TonB-dependent receptor-like beta-barrel" evidence="13">
    <location>
        <begin position="363"/>
        <end position="856"/>
    </location>
</feature>
<keyword evidence="6 10" id="KW-0798">TonB box</keyword>
<dbReference type="InterPro" id="IPR010916">
    <property type="entry name" value="TonB_box_CS"/>
</dbReference>
<feature type="domain" description="TonB-dependent receptor plug" evidence="14">
    <location>
        <begin position="59"/>
        <end position="167"/>
    </location>
</feature>
<dbReference type="PANTHER" id="PTHR47234:SF2">
    <property type="entry name" value="TONB-DEPENDENT RECEPTOR"/>
    <property type="match status" value="1"/>
</dbReference>
<dbReference type="Gene3D" id="2.170.130.10">
    <property type="entry name" value="TonB-dependent receptor, plug domain"/>
    <property type="match status" value="1"/>
</dbReference>
<evidence type="ECO:0000256" key="8">
    <source>
        <dbReference type="ARBA" id="ARBA00023237"/>
    </source>
</evidence>
<evidence type="ECO:0000313" key="16">
    <source>
        <dbReference type="Proteomes" id="UP001324185"/>
    </source>
</evidence>
<dbReference type="Gene3D" id="2.40.170.20">
    <property type="entry name" value="TonB-dependent receptor, beta-barrel domain"/>
    <property type="match status" value="1"/>
</dbReference>
<evidence type="ECO:0000256" key="5">
    <source>
        <dbReference type="ARBA" id="ARBA00022729"/>
    </source>
</evidence>
<dbReference type="CDD" id="cd01347">
    <property type="entry name" value="ligand_gated_channel"/>
    <property type="match status" value="1"/>
</dbReference>
<dbReference type="InterPro" id="IPR012910">
    <property type="entry name" value="Plug_dom"/>
</dbReference>
<gene>
    <name evidence="15" type="ORF">SR900_03525</name>
</gene>
<evidence type="ECO:0000259" key="13">
    <source>
        <dbReference type="Pfam" id="PF00593"/>
    </source>
</evidence>
<dbReference type="PROSITE" id="PS00430">
    <property type="entry name" value="TONB_DEPENDENT_REC_1"/>
    <property type="match status" value="1"/>
</dbReference>
<evidence type="ECO:0000256" key="10">
    <source>
        <dbReference type="PROSITE-ProRule" id="PRU10143"/>
    </source>
</evidence>
<keyword evidence="7 9" id="KW-0472">Membrane</keyword>
<keyword evidence="8 9" id="KW-0998">Cell outer membrane</keyword>
<evidence type="ECO:0000256" key="3">
    <source>
        <dbReference type="ARBA" id="ARBA00022452"/>
    </source>
</evidence>
<dbReference type="Pfam" id="PF00593">
    <property type="entry name" value="TonB_dep_Rec_b-barrel"/>
    <property type="match status" value="1"/>
</dbReference>
<feature type="chain" id="PRO_5046999520" evidence="12">
    <location>
        <begin position="33"/>
        <end position="893"/>
    </location>
</feature>
<evidence type="ECO:0000256" key="1">
    <source>
        <dbReference type="ARBA" id="ARBA00004571"/>
    </source>
</evidence>